<accession>A0A9J6F8H5</accession>
<sequence length="113" mass="12732">MFCGFRSDWFPGWSSHGGYGSQPSDDGLAQQDCIEVRDVFLFPSKGQGHTATFFWNDRHCAVANPFVCQRLREGGTRTQQAPACSRFALSPKGDTSMNIHYNSRLLRDLYSAY</sequence>
<dbReference type="Gene3D" id="3.10.100.10">
    <property type="entry name" value="Mannose-Binding Protein A, subunit A"/>
    <property type="match status" value="1"/>
</dbReference>
<evidence type="ECO:0000313" key="1">
    <source>
        <dbReference type="EMBL" id="KAH9362486.1"/>
    </source>
</evidence>
<protein>
    <submittedName>
        <fullName evidence="1">Uncharacterized protein</fullName>
    </submittedName>
</protein>
<evidence type="ECO:0000313" key="2">
    <source>
        <dbReference type="Proteomes" id="UP000821853"/>
    </source>
</evidence>
<proteinExistence type="predicted"/>
<dbReference type="Proteomes" id="UP000821853">
    <property type="component" value="Chromosome 1"/>
</dbReference>
<keyword evidence="2" id="KW-1185">Reference proteome</keyword>
<dbReference type="InterPro" id="IPR016186">
    <property type="entry name" value="C-type_lectin-like/link_sf"/>
</dbReference>
<dbReference type="AlphaFoldDB" id="A0A9J6F8H5"/>
<name>A0A9J6F8H5_HAELO</name>
<reference evidence="1 2" key="1">
    <citation type="journal article" date="2020" name="Cell">
        <title>Large-Scale Comparative Analyses of Tick Genomes Elucidate Their Genetic Diversity and Vector Capacities.</title>
        <authorList>
            <consortium name="Tick Genome and Microbiome Consortium (TIGMIC)"/>
            <person name="Jia N."/>
            <person name="Wang J."/>
            <person name="Shi W."/>
            <person name="Du L."/>
            <person name="Sun Y."/>
            <person name="Zhan W."/>
            <person name="Jiang J.F."/>
            <person name="Wang Q."/>
            <person name="Zhang B."/>
            <person name="Ji P."/>
            <person name="Bell-Sakyi L."/>
            <person name="Cui X.M."/>
            <person name="Yuan T.T."/>
            <person name="Jiang B.G."/>
            <person name="Yang W.F."/>
            <person name="Lam T.T."/>
            <person name="Chang Q.C."/>
            <person name="Ding S.J."/>
            <person name="Wang X.J."/>
            <person name="Zhu J.G."/>
            <person name="Ruan X.D."/>
            <person name="Zhao L."/>
            <person name="Wei J.T."/>
            <person name="Ye R.Z."/>
            <person name="Que T.C."/>
            <person name="Du C.H."/>
            <person name="Zhou Y.H."/>
            <person name="Cheng J.X."/>
            <person name="Dai P.F."/>
            <person name="Guo W.B."/>
            <person name="Han X.H."/>
            <person name="Huang E.J."/>
            <person name="Li L.F."/>
            <person name="Wei W."/>
            <person name="Gao Y.C."/>
            <person name="Liu J.Z."/>
            <person name="Shao H.Z."/>
            <person name="Wang X."/>
            <person name="Wang C.C."/>
            <person name="Yang T.C."/>
            <person name="Huo Q.B."/>
            <person name="Li W."/>
            <person name="Chen H.Y."/>
            <person name="Chen S.E."/>
            <person name="Zhou L.G."/>
            <person name="Ni X.B."/>
            <person name="Tian J.H."/>
            <person name="Sheng Y."/>
            <person name="Liu T."/>
            <person name="Pan Y.S."/>
            <person name="Xia L.Y."/>
            <person name="Li J."/>
            <person name="Zhao F."/>
            <person name="Cao W.C."/>
        </authorList>
    </citation>
    <scope>NUCLEOTIDE SEQUENCE [LARGE SCALE GENOMIC DNA]</scope>
    <source>
        <strain evidence="1">HaeL-2018</strain>
    </source>
</reference>
<gene>
    <name evidence="1" type="ORF">HPB48_015600</name>
</gene>
<dbReference type="EMBL" id="JABSTR010000001">
    <property type="protein sequence ID" value="KAH9362486.1"/>
    <property type="molecule type" value="Genomic_DNA"/>
</dbReference>
<dbReference type="VEuPathDB" id="VectorBase:HLOH_043021"/>
<comment type="caution">
    <text evidence="1">The sequence shown here is derived from an EMBL/GenBank/DDBJ whole genome shotgun (WGS) entry which is preliminary data.</text>
</comment>
<organism evidence="1 2">
    <name type="scientific">Haemaphysalis longicornis</name>
    <name type="common">Bush tick</name>
    <dbReference type="NCBI Taxonomy" id="44386"/>
    <lineage>
        <taxon>Eukaryota</taxon>
        <taxon>Metazoa</taxon>
        <taxon>Ecdysozoa</taxon>
        <taxon>Arthropoda</taxon>
        <taxon>Chelicerata</taxon>
        <taxon>Arachnida</taxon>
        <taxon>Acari</taxon>
        <taxon>Parasitiformes</taxon>
        <taxon>Ixodida</taxon>
        <taxon>Ixodoidea</taxon>
        <taxon>Ixodidae</taxon>
        <taxon>Haemaphysalinae</taxon>
        <taxon>Haemaphysalis</taxon>
    </lineage>
</organism>
<dbReference type="OrthoDB" id="6419766at2759"/>